<evidence type="ECO:0000313" key="2">
    <source>
        <dbReference type="Proteomes" id="UP001597012"/>
    </source>
</evidence>
<organism evidence="1 2">
    <name type="scientific">Maribacter chungangensis</name>
    <dbReference type="NCBI Taxonomy" id="1069117"/>
    <lineage>
        <taxon>Bacteria</taxon>
        <taxon>Pseudomonadati</taxon>
        <taxon>Bacteroidota</taxon>
        <taxon>Flavobacteriia</taxon>
        <taxon>Flavobacteriales</taxon>
        <taxon>Flavobacteriaceae</taxon>
        <taxon>Maribacter</taxon>
    </lineage>
</organism>
<sequence length="278" mass="32603">MIVRLKEISKEFSSKLDDIETNHPEILDCANSVIVLCRRTLHELKGLLLQKDFKSIENEIEFFKNIKQVTAVPLVYYSELRSFELQFPMANANSQKKYINKKIAKLNRFFTQNIDFIQYIQQDHSHFDLQYFTREFAEPYHIVSSKFYFQDPDFTTARDMLLAKVKAYRKFINYLQNRQNSKTGINNYQSETITKKLQWTSTKAALTELVYGLYASGALNGGNADIIEIATALQKVFHFDLGDFYKIYAEIKFRKHSRTKFLDRATTNLISLMDDSEK</sequence>
<keyword evidence="2" id="KW-1185">Reference proteome</keyword>
<accession>A0ABW3B595</accession>
<proteinExistence type="predicted"/>
<dbReference type="RefSeq" id="WP_379935267.1">
    <property type="nucleotide sequence ID" value="NZ_JBHTHY010000011.1"/>
</dbReference>
<dbReference type="Proteomes" id="UP001597012">
    <property type="component" value="Unassembled WGS sequence"/>
</dbReference>
<evidence type="ECO:0000313" key="1">
    <source>
        <dbReference type="EMBL" id="MFD0798497.1"/>
    </source>
</evidence>
<protein>
    <submittedName>
        <fullName evidence="1">RteC domain-containing protein</fullName>
    </submittedName>
</protein>
<dbReference type="Pfam" id="PF09357">
    <property type="entry name" value="RteC"/>
    <property type="match status" value="1"/>
</dbReference>
<reference evidence="2" key="1">
    <citation type="journal article" date="2019" name="Int. J. Syst. Evol. Microbiol.">
        <title>The Global Catalogue of Microorganisms (GCM) 10K type strain sequencing project: providing services to taxonomists for standard genome sequencing and annotation.</title>
        <authorList>
            <consortium name="The Broad Institute Genomics Platform"/>
            <consortium name="The Broad Institute Genome Sequencing Center for Infectious Disease"/>
            <person name="Wu L."/>
            <person name="Ma J."/>
        </authorList>
    </citation>
    <scope>NUCLEOTIDE SEQUENCE [LARGE SCALE GENOMIC DNA]</scope>
    <source>
        <strain evidence="2">CCUG 61948</strain>
    </source>
</reference>
<dbReference type="EMBL" id="JBHTHY010000011">
    <property type="protein sequence ID" value="MFD0798497.1"/>
    <property type="molecule type" value="Genomic_DNA"/>
</dbReference>
<gene>
    <name evidence="1" type="ORF">ACFQZJ_13575</name>
</gene>
<dbReference type="InterPro" id="IPR018534">
    <property type="entry name" value="Tet_reg_excision_RteC"/>
</dbReference>
<name>A0ABW3B595_9FLAO</name>
<comment type="caution">
    <text evidence="1">The sequence shown here is derived from an EMBL/GenBank/DDBJ whole genome shotgun (WGS) entry which is preliminary data.</text>
</comment>